<proteinExistence type="predicted"/>
<dbReference type="Proteomes" id="UP000507245">
    <property type="component" value="Unassembled WGS sequence"/>
</dbReference>
<dbReference type="AlphaFoldDB" id="A0A6J5USN4"/>
<gene>
    <name evidence="1" type="ORF">CURHAP_LOCUS31934</name>
    <name evidence="2" type="ORF">ORAREDHAP_LOCUS31536</name>
</gene>
<dbReference type="Proteomes" id="UP000507222">
    <property type="component" value="Unassembled WGS sequence"/>
</dbReference>
<dbReference type="EMBL" id="CAEKKB010000005">
    <property type="protein sequence ID" value="CAB4310029.1"/>
    <property type="molecule type" value="Genomic_DNA"/>
</dbReference>
<name>A0A6J5USN4_PRUAR</name>
<reference evidence="1 3" key="2">
    <citation type="submission" date="2020-05" db="EMBL/GenBank/DDBJ databases">
        <authorList>
            <person name="Campoy J."/>
            <person name="Schneeberger K."/>
            <person name="Spophaly S."/>
        </authorList>
    </citation>
    <scope>NUCLEOTIDE SEQUENCE [LARGE SCALE GENOMIC DNA]</scope>
    <source>
        <strain evidence="1">PruArmRojPasFocal</strain>
    </source>
</reference>
<dbReference type="EMBL" id="CAEKDK010000005">
    <property type="protein sequence ID" value="CAB4279576.1"/>
    <property type="molecule type" value="Genomic_DNA"/>
</dbReference>
<dbReference type="OrthoDB" id="989399at2759"/>
<keyword evidence="4" id="KW-1185">Reference proteome</keyword>
<reference evidence="4" key="1">
    <citation type="journal article" date="2020" name="Genome Biol.">
        <title>Gamete binning: chromosome-level and haplotype-resolved genome assembly enabled by high-throughput single-cell sequencing of gamete genomes.</title>
        <authorList>
            <person name="Campoy J.A."/>
            <person name="Sun H."/>
            <person name="Goel M."/>
            <person name="Jiao W.-B."/>
            <person name="Folz-Donahue K."/>
            <person name="Wang N."/>
            <person name="Rubio M."/>
            <person name="Liu C."/>
            <person name="Kukat C."/>
            <person name="Ruiz D."/>
            <person name="Huettel B."/>
            <person name="Schneeberger K."/>
        </authorList>
    </citation>
    <scope>NUCLEOTIDE SEQUENCE [LARGE SCALE GENOMIC DNA]</scope>
    <source>
        <strain evidence="4">cv. Rojo Pasion</strain>
    </source>
</reference>
<organism evidence="1 3">
    <name type="scientific">Prunus armeniaca</name>
    <name type="common">Apricot</name>
    <name type="synonym">Armeniaca vulgaris</name>
    <dbReference type="NCBI Taxonomy" id="36596"/>
    <lineage>
        <taxon>Eukaryota</taxon>
        <taxon>Viridiplantae</taxon>
        <taxon>Streptophyta</taxon>
        <taxon>Embryophyta</taxon>
        <taxon>Tracheophyta</taxon>
        <taxon>Spermatophyta</taxon>
        <taxon>Magnoliopsida</taxon>
        <taxon>eudicotyledons</taxon>
        <taxon>Gunneridae</taxon>
        <taxon>Pentapetalae</taxon>
        <taxon>rosids</taxon>
        <taxon>fabids</taxon>
        <taxon>Rosales</taxon>
        <taxon>Rosaceae</taxon>
        <taxon>Amygdaloideae</taxon>
        <taxon>Amygdaleae</taxon>
        <taxon>Prunus</taxon>
    </lineage>
</organism>
<sequence length="148" mass="15929">MTSPSPTATSPTRVGYRLDPVRTRVADAEKSCVLKMLNNTTMDSVYELRRRQIRKTVGYLYARVGSPINVGEQAFLTAFNVVMNMLWGGIGEGDERAGLGAGGGVSGSGVGYNEAYWEAERFELLSGFGPVQFARDKEAGEEAGPEVG</sequence>
<evidence type="ECO:0000313" key="4">
    <source>
        <dbReference type="Proteomes" id="UP000507245"/>
    </source>
</evidence>
<dbReference type="PANTHER" id="PTHR47951:SF3">
    <property type="entry name" value="CYTOCHROME P450, FAMILY 706, SUBFAMILY A, POLYPEPTIDE 4"/>
    <property type="match status" value="1"/>
</dbReference>
<evidence type="ECO:0000313" key="3">
    <source>
        <dbReference type="Proteomes" id="UP000507222"/>
    </source>
</evidence>
<evidence type="ECO:0000313" key="1">
    <source>
        <dbReference type="EMBL" id="CAB4279576.1"/>
    </source>
</evidence>
<accession>A0A6J5USN4</accession>
<evidence type="ECO:0000313" key="2">
    <source>
        <dbReference type="EMBL" id="CAB4310029.1"/>
    </source>
</evidence>
<protein>
    <submittedName>
        <fullName evidence="1">Uncharacterized protein</fullName>
    </submittedName>
</protein>
<dbReference type="PANTHER" id="PTHR47951">
    <property type="entry name" value="OS08G0547900 PROTEIN"/>
    <property type="match status" value="1"/>
</dbReference>